<dbReference type="GO" id="GO:0004519">
    <property type="term" value="F:endonuclease activity"/>
    <property type="evidence" value="ECO:0007669"/>
    <property type="project" value="UniProtKB-KW"/>
</dbReference>
<dbReference type="InterPro" id="IPR003615">
    <property type="entry name" value="HNH_nuc"/>
</dbReference>
<evidence type="ECO:0000259" key="1">
    <source>
        <dbReference type="Pfam" id="PF01844"/>
    </source>
</evidence>
<proteinExistence type="predicted"/>
<dbReference type="Proteomes" id="UP000724686">
    <property type="component" value="Unassembled WGS sequence"/>
</dbReference>
<dbReference type="Pfam" id="PF01844">
    <property type="entry name" value="HNH"/>
    <property type="match status" value="1"/>
</dbReference>
<keyword evidence="2" id="KW-0540">Nuclease</keyword>
<protein>
    <submittedName>
        <fullName evidence="2">HNH endonuclease</fullName>
    </submittedName>
</protein>
<sequence>MNQFLTKISEIYNQSKSKIKPAWNWEKIKNIYEQESELFENIFKRSSLNRYSFQEDLLINSLWIASNITDSYLQRPNCYYCGFLLKRTDYFNGNVHIDHFNPISKVGAHFAGNIIPTCKDCNLLKSNLSDDELLRIFRTPEKFFSEKYIKSTETKKEKLKDFSALFFQRSSGGEEYRKTFNISIYDQRKHQDDMKANYCKKWHRN</sequence>
<dbReference type="Gene3D" id="1.10.30.50">
    <property type="match status" value="1"/>
</dbReference>
<keyword evidence="2" id="KW-0255">Endonuclease</keyword>
<organism evidence="2 3">
    <name type="scientific">Leptospira ainlahdjerensis</name>
    <dbReference type="NCBI Taxonomy" id="2810033"/>
    <lineage>
        <taxon>Bacteria</taxon>
        <taxon>Pseudomonadati</taxon>
        <taxon>Spirochaetota</taxon>
        <taxon>Spirochaetia</taxon>
        <taxon>Leptospirales</taxon>
        <taxon>Leptospiraceae</taxon>
        <taxon>Leptospira</taxon>
    </lineage>
</organism>
<keyword evidence="2" id="KW-0378">Hydrolase</keyword>
<dbReference type="RefSeq" id="WP_205278422.1">
    <property type="nucleotide sequence ID" value="NZ_JAFFPU010000013.1"/>
</dbReference>
<name>A0ABS2U785_9LEPT</name>
<evidence type="ECO:0000313" key="3">
    <source>
        <dbReference type="Proteomes" id="UP000724686"/>
    </source>
</evidence>
<reference evidence="2 3" key="1">
    <citation type="submission" date="2021-02" db="EMBL/GenBank/DDBJ databases">
        <title>Leptospira ainlahdjerensis sp. nov., Leptospira ainazelensis sp. nov., Leptospira abararensis sp. nov. and Leptospira chreensis sp. nov., four new species isolated from water sources in Algeria.</title>
        <authorList>
            <person name="Amara Korba A."/>
            <person name="Kainiu M."/>
            <person name="Vincent A.T."/>
            <person name="Mariet J.-F."/>
            <person name="Veyrier F.J."/>
            <person name="Goarant C."/>
            <person name="Picardeau M."/>
        </authorList>
    </citation>
    <scope>NUCLEOTIDE SEQUENCE [LARGE SCALE GENOMIC DNA]</scope>
    <source>
        <strain evidence="2 3">201903070</strain>
    </source>
</reference>
<dbReference type="InterPro" id="IPR002711">
    <property type="entry name" value="HNH"/>
</dbReference>
<dbReference type="CDD" id="cd00085">
    <property type="entry name" value="HNHc"/>
    <property type="match status" value="1"/>
</dbReference>
<keyword evidence="3" id="KW-1185">Reference proteome</keyword>
<dbReference type="EMBL" id="JAFFPU010000013">
    <property type="protein sequence ID" value="MBM9576231.1"/>
    <property type="molecule type" value="Genomic_DNA"/>
</dbReference>
<feature type="domain" description="HNH" evidence="1">
    <location>
        <begin position="78"/>
        <end position="127"/>
    </location>
</feature>
<evidence type="ECO:0000313" key="2">
    <source>
        <dbReference type="EMBL" id="MBM9576231.1"/>
    </source>
</evidence>
<gene>
    <name evidence="2" type="ORF">JWG45_03600</name>
</gene>
<comment type="caution">
    <text evidence="2">The sequence shown here is derived from an EMBL/GenBank/DDBJ whole genome shotgun (WGS) entry which is preliminary data.</text>
</comment>
<accession>A0ABS2U785</accession>